<feature type="transmembrane region" description="Helical" evidence="1">
    <location>
        <begin position="48"/>
        <end position="70"/>
    </location>
</feature>
<proteinExistence type="predicted"/>
<evidence type="ECO:0000313" key="3">
    <source>
        <dbReference type="Proteomes" id="UP000006683"/>
    </source>
</evidence>
<protein>
    <submittedName>
        <fullName evidence="2">Uncharacterized protein</fullName>
    </submittedName>
</protein>
<dbReference type="EMBL" id="CP002209">
    <property type="protein sequence ID" value="ADN76579.1"/>
    <property type="molecule type" value="Genomic_DNA"/>
</dbReference>
<dbReference type="Proteomes" id="UP000006683">
    <property type="component" value="Chromosome"/>
</dbReference>
<sequence length="73" mass="8499">MLTRLLIVLTILIAGNVYWWVRYRQAETNRNIDGREREAQLDALQDRWVQFTCISILLIMLLAPLGNAVLQSQ</sequence>
<keyword evidence="1" id="KW-1133">Transmembrane helix</keyword>
<keyword evidence="1" id="KW-0472">Membrane</keyword>
<dbReference type="AlphaFoldDB" id="E1SM61"/>
<organism evidence="2 3">
    <name type="scientific">Ferrimonas balearica (strain DSM 9799 / CCM 4581 / KCTC 23876 / PAT)</name>
    <dbReference type="NCBI Taxonomy" id="550540"/>
    <lineage>
        <taxon>Bacteria</taxon>
        <taxon>Pseudomonadati</taxon>
        <taxon>Pseudomonadota</taxon>
        <taxon>Gammaproteobacteria</taxon>
        <taxon>Alteromonadales</taxon>
        <taxon>Ferrimonadaceae</taxon>
        <taxon>Ferrimonas</taxon>
    </lineage>
</organism>
<name>E1SM61_FERBD</name>
<dbReference type="RefSeq" id="WP_013345885.1">
    <property type="nucleotide sequence ID" value="NC_014541.1"/>
</dbReference>
<dbReference type="HOGENOM" id="CLU_2699239_0_0_6"/>
<dbReference type="OrthoDB" id="6401371at2"/>
<evidence type="ECO:0000313" key="2">
    <source>
        <dbReference type="EMBL" id="ADN76579.1"/>
    </source>
</evidence>
<evidence type="ECO:0000256" key="1">
    <source>
        <dbReference type="SAM" id="Phobius"/>
    </source>
</evidence>
<dbReference type="GeneID" id="67182587"/>
<dbReference type="KEGG" id="fbl:Fbal_2377"/>
<accession>E1SM61</accession>
<reference evidence="2 3" key="1">
    <citation type="journal article" date="2010" name="Stand. Genomic Sci.">
        <title>Complete genome sequence of Ferrimonas balearica type strain (PAT).</title>
        <authorList>
            <person name="Nolan M."/>
            <person name="Sikorski J."/>
            <person name="Davenport K."/>
            <person name="Lucas S."/>
            <person name="Glavina Del Rio T."/>
            <person name="Tice H."/>
            <person name="Cheng J."/>
            <person name="Goodwin L."/>
            <person name="Pitluck S."/>
            <person name="Liolios K."/>
            <person name="Ivanova N."/>
            <person name="Mavromatis K."/>
            <person name="Ovchinnikova G."/>
            <person name="Pati A."/>
            <person name="Chen A."/>
            <person name="Palaniappan K."/>
            <person name="Land M."/>
            <person name="Hauser L."/>
            <person name="Chang Y."/>
            <person name="Jeffries C."/>
            <person name="Tapia R."/>
            <person name="Brettin T."/>
            <person name="Detter J."/>
            <person name="Han C."/>
            <person name="Yasawong M."/>
            <person name="Rohde M."/>
            <person name="Tindall B."/>
            <person name="Goker M."/>
            <person name="Woyke T."/>
            <person name="Bristow J."/>
            <person name="Eisen J."/>
            <person name="Markowitz V."/>
            <person name="Hugenholtz P."/>
            <person name="Kyrpides N."/>
            <person name="Klenk H."/>
            <person name="Lapidus A."/>
        </authorList>
    </citation>
    <scope>NUCLEOTIDE SEQUENCE [LARGE SCALE GENOMIC DNA]</scope>
    <source>
        <strain evidence="3">DSM 9799 / CCM 4581 / KCTC 23876 / PAT</strain>
    </source>
</reference>
<keyword evidence="1" id="KW-0812">Transmembrane</keyword>
<feature type="transmembrane region" description="Helical" evidence="1">
    <location>
        <begin position="5"/>
        <end position="21"/>
    </location>
</feature>
<keyword evidence="3" id="KW-1185">Reference proteome</keyword>
<gene>
    <name evidence="2" type="ordered locus">Fbal_2377</name>
</gene>